<evidence type="ECO:0008006" key="3">
    <source>
        <dbReference type="Google" id="ProtNLM"/>
    </source>
</evidence>
<proteinExistence type="predicted"/>
<organism evidence="1 2">
    <name type="scientific">Chromatocurvus halotolerans</name>
    <dbReference type="NCBI Taxonomy" id="1132028"/>
    <lineage>
        <taxon>Bacteria</taxon>
        <taxon>Pseudomonadati</taxon>
        <taxon>Pseudomonadota</taxon>
        <taxon>Gammaproteobacteria</taxon>
        <taxon>Cellvibrionales</taxon>
        <taxon>Halieaceae</taxon>
        <taxon>Chromatocurvus</taxon>
    </lineage>
</organism>
<keyword evidence="2" id="KW-1185">Reference proteome</keyword>
<dbReference type="RefSeq" id="WP_162883753.1">
    <property type="nucleotide sequence ID" value="NZ_QQSW01000001.1"/>
</dbReference>
<comment type="caution">
    <text evidence="1">The sequence shown here is derived from an EMBL/GenBank/DDBJ whole genome shotgun (WGS) entry which is preliminary data.</text>
</comment>
<dbReference type="AlphaFoldDB" id="A0A4R2L4M1"/>
<accession>A0A4R2L4M1</accession>
<dbReference type="InterPro" id="IPR009367">
    <property type="entry name" value="Elm1-like"/>
</dbReference>
<dbReference type="EMBL" id="SLWX01000002">
    <property type="protein sequence ID" value="TCO77558.1"/>
    <property type="molecule type" value="Genomic_DNA"/>
</dbReference>
<dbReference type="Proteomes" id="UP000294980">
    <property type="component" value="Unassembled WGS sequence"/>
</dbReference>
<protein>
    <recommendedName>
        <fullName evidence="3">Nucleoside-diphosphate sugar epimerase</fullName>
    </recommendedName>
</protein>
<sequence length="320" mass="34554">MLHAERPHASTAAASEAIRIWLLSDGKAGHEAQLQGLGQALARRRPVTVTWIDVASRRAGWTDLLRGRYPDLTASNTPTIAVGAGHATHRQLLTLGRASGCLTCVLMRPSLPLRCFDTAVVPRHDLPPQSPRVLVTEGVLNPILPATKVDDSRGLILLGGPSRHFHFPVDDVCTRVALLCQRFPGMQWTASTSRRTPDGTIAALAAKAVANLQVISHTDTPQGWVAQMLSGCAQAWITEDSVSMVYEALSAGTATGLLALPTVRAGRLQHGMENLHRRNMINLLDPILAGQSPQRPAQPLQEAARAADWLLQKLPERVLT</sequence>
<dbReference type="Pfam" id="PF06258">
    <property type="entry name" value="Mito_fiss_Elm1"/>
    <property type="match status" value="1"/>
</dbReference>
<name>A0A4R2L4M1_9GAMM</name>
<evidence type="ECO:0000313" key="1">
    <source>
        <dbReference type="EMBL" id="TCO77558.1"/>
    </source>
</evidence>
<evidence type="ECO:0000313" key="2">
    <source>
        <dbReference type="Proteomes" id="UP000294980"/>
    </source>
</evidence>
<reference evidence="1 2" key="1">
    <citation type="submission" date="2019-03" db="EMBL/GenBank/DDBJ databases">
        <title>Genomic Encyclopedia of Type Strains, Phase IV (KMG-IV): sequencing the most valuable type-strain genomes for metagenomic binning, comparative biology and taxonomic classification.</title>
        <authorList>
            <person name="Goeker M."/>
        </authorList>
    </citation>
    <scope>NUCLEOTIDE SEQUENCE [LARGE SCALE GENOMIC DNA]</scope>
    <source>
        <strain evidence="1 2">DSM 23344</strain>
    </source>
</reference>
<gene>
    <name evidence="1" type="ORF">EV688_10215</name>
</gene>